<dbReference type="EC" id="7.1.1.2" evidence="4 18"/>
<evidence type="ECO:0000256" key="11">
    <source>
        <dbReference type="ARBA" id="ARBA00022982"/>
    </source>
</evidence>
<feature type="transmembrane region" description="Helical" evidence="18">
    <location>
        <begin position="7"/>
        <end position="28"/>
    </location>
</feature>
<evidence type="ECO:0000256" key="8">
    <source>
        <dbReference type="ARBA" id="ARBA00022692"/>
    </source>
</evidence>
<dbReference type="InterPro" id="IPR050175">
    <property type="entry name" value="Complex_I_Subunit_2"/>
</dbReference>
<evidence type="ECO:0000256" key="5">
    <source>
        <dbReference type="ARBA" id="ARBA00021008"/>
    </source>
</evidence>
<dbReference type="PANTHER" id="PTHR46552:SF1">
    <property type="entry name" value="NADH-UBIQUINONE OXIDOREDUCTASE CHAIN 2"/>
    <property type="match status" value="1"/>
</dbReference>
<keyword evidence="8 18" id="KW-0812">Transmembrane</keyword>
<evidence type="ECO:0000256" key="1">
    <source>
        <dbReference type="ARBA" id="ARBA00003257"/>
    </source>
</evidence>
<evidence type="ECO:0000256" key="17">
    <source>
        <dbReference type="ARBA" id="ARBA00049551"/>
    </source>
</evidence>
<evidence type="ECO:0000256" key="15">
    <source>
        <dbReference type="ARBA" id="ARBA00023128"/>
    </source>
</evidence>
<keyword evidence="10 18" id="KW-1278">Translocase</keyword>
<keyword evidence="15 18" id="KW-0496">Mitochondrion</keyword>
<reference evidence="20" key="1">
    <citation type="submission" date="2018-02" db="EMBL/GenBank/DDBJ databases">
        <title>Resolving the psyllid tree of life: Phylogenomic analysis of the superfamily Psylloidea (Hemiptera).</title>
        <authorList>
            <person name="Percy D.M."/>
            <person name="Sveinsson S."/>
            <person name="Lemmon A.R."/>
            <person name="Lemmon E.M."/>
            <person name="Ouvrard D."/>
            <person name="Burckhardt D."/>
        </authorList>
    </citation>
    <scope>NUCLEOTIDE SEQUENCE</scope>
    <source>
        <strain evidence="20">DP2.idba.130_circ</strain>
    </source>
</reference>
<evidence type="ECO:0000256" key="4">
    <source>
        <dbReference type="ARBA" id="ARBA00012944"/>
    </source>
</evidence>
<evidence type="ECO:0000259" key="19">
    <source>
        <dbReference type="Pfam" id="PF00361"/>
    </source>
</evidence>
<evidence type="ECO:0000256" key="9">
    <source>
        <dbReference type="ARBA" id="ARBA00022792"/>
    </source>
</evidence>
<comment type="function">
    <text evidence="18">Core subunit of the mitochondrial membrane respiratory chain NADH dehydrogenase (Complex I) which catalyzes electron transfer from NADH through the respiratory chain, using ubiquinone as an electron acceptor. Essential for the catalytic activity and assembly of complex I.</text>
</comment>
<keyword evidence="6" id="KW-0813">Transport</keyword>
<evidence type="ECO:0000256" key="10">
    <source>
        <dbReference type="ARBA" id="ARBA00022967"/>
    </source>
</evidence>
<organism evidence="20">
    <name type="scientific">Russelliana solanicola</name>
    <dbReference type="NCBI Taxonomy" id="2008469"/>
    <lineage>
        <taxon>Eukaryota</taxon>
        <taxon>Metazoa</taxon>
        <taxon>Ecdysozoa</taxon>
        <taxon>Arthropoda</taxon>
        <taxon>Hexapoda</taxon>
        <taxon>Insecta</taxon>
        <taxon>Pterygota</taxon>
        <taxon>Neoptera</taxon>
        <taxon>Paraneoptera</taxon>
        <taxon>Hemiptera</taxon>
        <taxon>Sternorrhyncha</taxon>
        <taxon>Psylloidea</taxon>
        <taxon>Psyllidae</taxon>
        <taxon>Aphalaroidinae</taxon>
        <taxon>Russelliana</taxon>
    </lineage>
</organism>
<evidence type="ECO:0000256" key="18">
    <source>
        <dbReference type="RuleBase" id="RU003403"/>
    </source>
</evidence>
<evidence type="ECO:0000313" key="20">
    <source>
        <dbReference type="EMBL" id="AWU49051.1"/>
    </source>
</evidence>
<dbReference type="InterPro" id="IPR003917">
    <property type="entry name" value="NADH_UbQ_OxRdtase_chain2"/>
</dbReference>
<protein>
    <recommendedName>
        <fullName evidence="5 18">NADH-ubiquinone oxidoreductase chain 2</fullName>
        <ecNumber evidence="4 18">7.1.1.2</ecNumber>
    </recommendedName>
</protein>
<dbReference type="PANTHER" id="PTHR46552">
    <property type="entry name" value="NADH-UBIQUINONE OXIDOREDUCTASE CHAIN 2"/>
    <property type="match status" value="1"/>
</dbReference>
<feature type="transmembrane region" description="Helical" evidence="18">
    <location>
        <begin position="59"/>
        <end position="80"/>
    </location>
</feature>
<keyword evidence="11 18" id="KW-0249">Electron transport</keyword>
<dbReference type="PRINTS" id="PR01436">
    <property type="entry name" value="NADHDHGNASE2"/>
</dbReference>
<feature type="transmembrane region" description="Helical" evidence="18">
    <location>
        <begin position="190"/>
        <end position="208"/>
    </location>
</feature>
<evidence type="ECO:0000256" key="16">
    <source>
        <dbReference type="ARBA" id="ARBA00023136"/>
    </source>
</evidence>
<proteinExistence type="inferred from homology"/>
<dbReference type="GO" id="GO:0005743">
    <property type="term" value="C:mitochondrial inner membrane"/>
    <property type="evidence" value="ECO:0007669"/>
    <property type="project" value="UniProtKB-SubCell"/>
</dbReference>
<feature type="transmembrane region" description="Helical" evidence="18">
    <location>
        <begin position="301"/>
        <end position="320"/>
    </location>
</feature>
<dbReference type="Pfam" id="PF00361">
    <property type="entry name" value="Proton_antipo_M"/>
    <property type="match status" value="1"/>
</dbReference>
<evidence type="ECO:0000256" key="7">
    <source>
        <dbReference type="ARBA" id="ARBA00022660"/>
    </source>
</evidence>
<dbReference type="AlphaFoldDB" id="A0A344A2R0"/>
<keyword evidence="7 18" id="KW-0679">Respiratory chain</keyword>
<accession>A0A344A2R0</accession>
<sequence length="321" mass="37337">MKNYNYIVLPLYMMSIIFTLSSPSWMMIWIGMEMNLLTFIFIIMQASTMFSMESSMKYFLIQASGSLIFLLSLSTNMIFYDEMFKINCLVPPLALILKSGMAPLHTWTPEIISKFNLKGLFLFTTLQKIIPMVILFSSWAPLISWILMFNILMGSIGGISQSSFSKMIIFSSINNSGWMLLALSQSYFTFQVYFMVYTLMTFMLIYFMKSTQIKWIIQVKSIKAFQKSIFIILILSMSGLPPFLGFIPKWMVLMKLMNLYPLTVLLGIFFSILTMFFYIKSSICMMMVTISSVKPTFNYKNSYWSIFMSLHLLSPFLYFLL</sequence>
<name>A0A344A2R0_9HEMI</name>
<comment type="similarity">
    <text evidence="3 18">Belongs to the complex I subunit 2 family.</text>
</comment>
<geneLocation type="mitochondrion" evidence="20"/>
<keyword evidence="13 18" id="KW-0520">NAD</keyword>
<comment type="subcellular location">
    <subcellularLocation>
        <location evidence="2 18">Mitochondrion inner membrane</location>
        <topology evidence="2 18">Multi-pass membrane protein</topology>
    </subcellularLocation>
</comment>
<comment type="function">
    <text evidence="1">Core subunit of the mitochondrial membrane respiratory chain NADH dehydrogenase (Complex I) that is believed to belong to the minimal assembly required for catalysis. Complex I functions in the transfer of electrons from NADH to the respiratory chain. The immediate electron acceptor for the enzyme is believed to be ubiquinone.</text>
</comment>
<keyword evidence="14 18" id="KW-0830">Ubiquinone</keyword>
<keyword evidence="16 18" id="KW-0472">Membrane</keyword>
<dbReference type="GO" id="GO:0006120">
    <property type="term" value="P:mitochondrial electron transport, NADH to ubiquinone"/>
    <property type="evidence" value="ECO:0007669"/>
    <property type="project" value="InterPro"/>
</dbReference>
<evidence type="ECO:0000256" key="3">
    <source>
        <dbReference type="ARBA" id="ARBA00007012"/>
    </source>
</evidence>
<dbReference type="InterPro" id="IPR001750">
    <property type="entry name" value="ND/Mrp_TM"/>
</dbReference>
<feature type="transmembrane region" description="Helical" evidence="18">
    <location>
        <begin position="229"/>
        <end position="247"/>
    </location>
</feature>
<gene>
    <name evidence="20" type="primary">nad2</name>
</gene>
<evidence type="ECO:0000256" key="14">
    <source>
        <dbReference type="ARBA" id="ARBA00023075"/>
    </source>
</evidence>
<keyword evidence="12 18" id="KW-1133">Transmembrane helix</keyword>
<evidence type="ECO:0000256" key="13">
    <source>
        <dbReference type="ARBA" id="ARBA00023027"/>
    </source>
</evidence>
<dbReference type="GO" id="GO:0008137">
    <property type="term" value="F:NADH dehydrogenase (ubiquinone) activity"/>
    <property type="evidence" value="ECO:0007669"/>
    <property type="project" value="UniProtKB-EC"/>
</dbReference>
<keyword evidence="9 18" id="KW-0999">Mitochondrion inner membrane</keyword>
<evidence type="ECO:0000256" key="2">
    <source>
        <dbReference type="ARBA" id="ARBA00004448"/>
    </source>
</evidence>
<feature type="domain" description="NADH:quinone oxidoreductase/Mrp antiporter transmembrane" evidence="19">
    <location>
        <begin position="22"/>
        <end position="272"/>
    </location>
</feature>
<evidence type="ECO:0000256" key="12">
    <source>
        <dbReference type="ARBA" id="ARBA00022989"/>
    </source>
</evidence>
<feature type="transmembrane region" description="Helical" evidence="18">
    <location>
        <begin position="129"/>
        <end position="152"/>
    </location>
</feature>
<evidence type="ECO:0000256" key="6">
    <source>
        <dbReference type="ARBA" id="ARBA00022448"/>
    </source>
</evidence>
<dbReference type="EMBL" id="MG989236">
    <property type="protein sequence ID" value="AWU49051.1"/>
    <property type="molecule type" value="Genomic_DNA"/>
</dbReference>
<feature type="transmembrane region" description="Helical" evidence="18">
    <location>
        <begin position="259"/>
        <end position="280"/>
    </location>
</feature>
<comment type="catalytic activity">
    <reaction evidence="17 18">
        <text>a ubiquinone + NADH + 5 H(+)(in) = a ubiquinol + NAD(+) + 4 H(+)(out)</text>
        <dbReference type="Rhea" id="RHEA:29091"/>
        <dbReference type="Rhea" id="RHEA-COMP:9565"/>
        <dbReference type="Rhea" id="RHEA-COMP:9566"/>
        <dbReference type="ChEBI" id="CHEBI:15378"/>
        <dbReference type="ChEBI" id="CHEBI:16389"/>
        <dbReference type="ChEBI" id="CHEBI:17976"/>
        <dbReference type="ChEBI" id="CHEBI:57540"/>
        <dbReference type="ChEBI" id="CHEBI:57945"/>
        <dbReference type="EC" id="7.1.1.2"/>
    </reaction>
</comment>